<evidence type="ECO:0000313" key="3">
    <source>
        <dbReference type="Proteomes" id="UP001141806"/>
    </source>
</evidence>
<feature type="transmembrane region" description="Helical" evidence="1">
    <location>
        <begin position="82"/>
        <end position="104"/>
    </location>
</feature>
<feature type="transmembrane region" description="Helical" evidence="1">
    <location>
        <begin position="49"/>
        <end position="70"/>
    </location>
</feature>
<gene>
    <name evidence="2" type="ORF">NE237_025506</name>
</gene>
<evidence type="ECO:0000313" key="2">
    <source>
        <dbReference type="EMBL" id="KAJ4958395.1"/>
    </source>
</evidence>
<name>A0A9Q0H366_9MAGN</name>
<sequence length="184" mass="20929">MPIVNQIYRSSELKLKNVAIIGLTFAMIFNFIDNKYDGKGGDLFSNHKVSIICSMYLMLVAGYVSTAIKLHHGLLPALAELVLSRTSIVCVFEALFMMSSIVLFDKDPPHAWLALCILPVFFLPNPLKQLREWGWFCFHCLRPDFEGGFLLRIRGNLQGFDGLLRNLFFVGRDEQSNETNRLPV</sequence>
<keyword evidence="1" id="KW-0472">Membrane</keyword>
<reference evidence="2" key="1">
    <citation type="journal article" date="2023" name="Plant J.">
        <title>The genome of the king protea, Protea cynaroides.</title>
        <authorList>
            <person name="Chang J."/>
            <person name="Duong T.A."/>
            <person name="Schoeman C."/>
            <person name="Ma X."/>
            <person name="Roodt D."/>
            <person name="Barker N."/>
            <person name="Li Z."/>
            <person name="Van de Peer Y."/>
            <person name="Mizrachi E."/>
        </authorList>
    </citation>
    <scope>NUCLEOTIDE SEQUENCE</scope>
    <source>
        <tissue evidence="2">Young leaves</tissue>
    </source>
</reference>
<protein>
    <submittedName>
        <fullName evidence="2">Uncharacterized protein</fullName>
    </submittedName>
</protein>
<comment type="caution">
    <text evidence="2">The sequence shown here is derived from an EMBL/GenBank/DDBJ whole genome shotgun (WGS) entry which is preliminary data.</text>
</comment>
<feature type="transmembrane region" description="Helical" evidence="1">
    <location>
        <begin position="110"/>
        <end position="127"/>
    </location>
</feature>
<keyword evidence="1" id="KW-1133">Transmembrane helix</keyword>
<dbReference type="AlphaFoldDB" id="A0A9Q0H366"/>
<proteinExistence type="predicted"/>
<evidence type="ECO:0000256" key="1">
    <source>
        <dbReference type="SAM" id="Phobius"/>
    </source>
</evidence>
<keyword evidence="1" id="KW-0812">Transmembrane</keyword>
<accession>A0A9Q0H366</accession>
<dbReference type="EMBL" id="JAMYWD010000010">
    <property type="protein sequence ID" value="KAJ4958395.1"/>
    <property type="molecule type" value="Genomic_DNA"/>
</dbReference>
<organism evidence="2 3">
    <name type="scientific">Protea cynaroides</name>
    <dbReference type="NCBI Taxonomy" id="273540"/>
    <lineage>
        <taxon>Eukaryota</taxon>
        <taxon>Viridiplantae</taxon>
        <taxon>Streptophyta</taxon>
        <taxon>Embryophyta</taxon>
        <taxon>Tracheophyta</taxon>
        <taxon>Spermatophyta</taxon>
        <taxon>Magnoliopsida</taxon>
        <taxon>Proteales</taxon>
        <taxon>Proteaceae</taxon>
        <taxon>Protea</taxon>
    </lineage>
</organism>
<keyword evidence="3" id="KW-1185">Reference proteome</keyword>
<dbReference type="Proteomes" id="UP001141806">
    <property type="component" value="Unassembled WGS sequence"/>
</dbReference>
<feature type="transmembrane region" description="Helical" evidence="1">
    <location>
        <begin position="12"/>
        <end position="29"/>
    </location>
</feature>